<reference evidence="3 4" key="1">
    <citation type="journal article" date="2019" name="Sci. Rep.">
        <title>A high-quality genome of Eragrostis curvula grass provides insights into Poaceae evolution and supports new strategies to enhance forage quality.</title>
        <authorList>
            <person name="Carballo J."/>
            <person name="Santos B.A.C.M."/>
            <person name="Zappacosta D."/>
            <person name="Garbus I."/>
            <person name="Selva J.P."/>
            <person name="Gallo C.A."/>
            <person name="Diaz A."/>
            <person name="Albertini E."/>
            <person name="Caccamo M."/>
            <person name="Echenique V."/>
        </authorList>
    </citation>
    <scope>NUCLEOTIDE SEQUENCE [LARGE SCALE GENOMIC DNA]</scope>
    <source>
        <strain evidence="4">cv. Victoria</strain>
        <tissue evidence="3">Leaf</tissue>
    </source>
</reference>
<comment type="caution">
    <text evidence="3">The sequence shown here is derived from an EMBL/GenBank/DDBJ whole genome shotgun (WGS) entry which is preliminary data.</text>
</comment>
<comment type="similarity">
    <text evidence="1">Belongs to the Frigida family.</text>
</comment>
<dbReference type="GO" id="GO:0030154">
    <property type="term" value="P:cell differentiation"/>
    <property type="evidence" value="ECO:0007669"/>
    <property type="project" value="UniProtKB-KW"/>
</dbReference>
<dbReference type="InterPro" id="IPR012474">
    <property type="entry name" value="Frigida"/>
</dbReference>
<dbReference type="Proteomes" id="UP000324897">
    <property type="component" value="Chromosome 1"/>
</dbReference>
<dbReference type="OrthoDB" id="776053at2759"/>
<evidence type="ECO:0000313" key="4">
    <source>
        <dbReference type="Proteomes" id="UP000324897"/>
    </source>
</evidence>
<keyword evidence="1" id="KW-0217">Developmental protein</keyword>
<protein>
    <recommendedName>
        <fullName evidence="1">FRIGIDA-like protein</fullName>
    </recommendedName>
</protein>
<accession>A0A5J9V9R6</accession>
<feature type="region of interest" description="Disordered" evidence="2">
    <location>
        <begin position="128"/>
        <end position="147"/>
    </location>
</feature>
<dbReference type="GO" id="GO:0009908">
    <property type="term" value="P:flower development"/>
    <property type="evidence" value="ECO:0007669"/>
    <property type="project" value="UniProtKB-KW"/>
</dbReference>
<keyword evidence="4" id="KW-1185">Reference proteome</keyword>
<feature type="compositionally biased region" description="Basic and acidic residues" evidence="2">
    <location>
        <begin position="382"/>
        <end position="404"/>
    </location>
</feature>
<keyword evidence="1" id="KW-0221">Differentiation</keyword>
<evidence type="ECO:0000256" key="2">
    <source>
        <dbReference type="SAM" id="MobiDB-lite"/>
    </source>
</evidence>
<dbReference type="Pfam" id="PF07899">
    <property type="entry name" value="Frigida"/>
    <property type="match status" value="1"/>
</dbReference>
<feature type="region of interest" description="Disordered" evidence="2">
    <location>
        <begin position="64"/>
        <end position="117"/>
    </location>
</feature>
<evidence type="ECO:0000256" key="1">
    <source>
        <dbReference type="RuleBase" id="RU364012"/>
    </source>
</evidence>
<name>A0A5J9V9R6_9POAL</name>
<sequence>MTDRLFLKPPSPAVVIERDYRIPLSMWVCLYMLTSVHSLASYSDQWSSVLPDVASIAATFAARVPGPESDPKPAPEPNPSPEPELEAAPEPERSPATEPELEAAPEPERSPAPEPGLELARTQSRAAYARRCPGGTSAASSPPACRTASGLAAGGGADGAQLACACQRQGGRVGAAGTREARGLTLFMAAVGMPVEFPPQELYELLAAGDCLSCTMVLRCSKIFVKTMRGEEMYHPYHIDTAEVSKLSRAIRIILAFEFQNAFPLAPTLTHIMEKVEHCRKKESEDLASKERDEELALLNLISKCVEDHKNYAKEAPAIRGQVETEQDNDGEHAAQARSGTRVHRSALVINKFVGVEPAAATSEINDAASQHAPKPPRRCAHRVDHHGDCRSVCPERGRTQSRS</sequence>
<dbReference type="EMBL" id="RWGY01000011">
    <property type="protein sequence ID" value="TVU32254.1"/>
    <property type="molecule type" value="Genomic_DNA"/>
</dbReference>
<dbReference type="Gramene" id="TVU32254">
    <property type="protein sequence ID" value="TVU32254"/>
    <property type="gene ID" value="EJB05_23978"/>
</dbReference>
<evidence type="ECO:0000313" key="3">
    <source>
        <dbReference type="EMBL" id="TVU32254.1"/>
    </source>
</evidence>
<feature type="region of interest" description="Disordered" evidence="2">
    <location>
        <begin position="365"/>
        <end position="404"/>
    </location>
</feature>
<gene>
    <name evidence="3" type="ORF">EJB05_23978</name>
</gene>
<proteinExistence type="inferred from homology"/>
<organism evidence="3 4">
    <name type="scientific">Eragrostis curvula</name>
    <name type="common">weeping love grass</name>
    <dbReference type="NCBI Taxonomy" id="38414"/>
    <lineage>
        <taxon>Eukaryota</taxon>
        <taxon>Viridiplantae</taxon>
        <taxon>Streptophyta</taxon>
        <taxon>Embryophyta</taxon>
        <taxon>Tracheophyta</taxon>
        <taxon>Spermatophyta</taxon>
        <taxon>Magnoliopsida</taxon>
        <taxon>Liliopsida</taxon>
        <taxon>Poales</taxon>
        <taxon>Poaceae</taxon>
        <taxon>PACMAD clade</taxon>
        <taxon>Chloridoideae</taxon>
        <taxon>Eragrostideae</taxon>
        <taxon>Eragrostidinae</taxon>
        <taxon>Eragrostis</taxon>
    </lineage>
</organism>
<keyword evidence="1" id="KW-0287">Flowering</keyword>
<feature type="non-terminal residue" evidence="3">
    <location>
        <position position="1"/>
    </location>
</feature>
<dbReference type="AlphaFoldDB" id="A0A5J9V9R6"/>
<feature type="compositionally biased region" description="Pro residues" evidence="2">
    <location>
        <begin position="72"/>
        <end position="82"/>
    </location>
</feature>